<evidence type="ECO:0000313" key="2">
    <source>
        <dbReference type="EMBL" id="QJR14094.1"/>
    </source>
</evidence>
<organism evidence="2 3">
    <name type="scientific">Usitatibacter palustris</name>
    <dbReference type="NCBI Taxonomy" id="2732487"/>
    <lineage>
        <taxon>Bacteria</taxon>
        <taxon>Pseudomonadati</taxon>
        <taxon>Pseudomonadota</taxon>
        <taxon>Betaproteobacteria</taxon>
        <taxon>Nitrosomonadales</taxon>
        <taxon>Usitatibacteraceae</taxon>
        <taxon>Usitatibacter</taxon>
    </lineage>
</organism>
<proteinExistence type="predicted"/>
<gene>
    <name evidence="2" type="ORF">DSM104440_00887</name>
</gene>
<dbReference type="KEGG" id="upl:DSM104440_00887"/>
<feature type="compositionally biased region" description="Basic and acidic residues" evidence="1">
    <location>
        <begin position="237"/>
        <end position="253"/>
    </location>
</feature>
<evidence type="ECO:0000256" key="1">
    <source>
        <dbReference type="SAM" id="MobiDB-lite"/>
    </source>
</evidence>
<sequence>MTSERLAARYRALATEEPSAVLDDAIRAAARRGVHAGPMRSRSSRWAVPVSIAAVLMLSVGVTMNMQREDPGIETSEVKRASPSADALEFARKQAIPELVPIQPAPQPAPAPAPVAKPPPKPVPAAPVVGTKPQAAPVQADKERFGASTAPAPSPPPAEGARLAEKTVTPAPAQMPPPPPASLAAQAPAPATASTAPPPAAFAQSAPRIAASPSPSSPPAPRAAGSAASGAMQDANVARREDSFAKEKRAKAEEAIAVETPERKLEKIVELRRAGKNAEADEAIARFRREHPEYKIPDATWERIKPQ</sequence>
<name>A0A6M4H6Q5_9PROT</name>
<feature type="compositionally biased region" description="Low complexity" evidence="1">
    <location>
        <begin position="182"/>
        <end position="214"/>
    </location>
</feature>
<feature type="compositionally biased region" description="Low complexity" evidence="1">
    <location>
        <begin position="222"/>
        <end position="231"/>
    </location>
</feature>
<protein>
    <submittedName>
        <fullName evidence="2">Uncharacterized protein</fullName>
    </submittedName>
</protein>
<accession>A0A6M4H6Q5</accession>
<feature type="region of interest" description="Disordered" evidence="1">
    <location>
        <begin position="102"/>
        <end position="253"/>
    </location>
</feature>
<dbReference type="AlphaFoldDB" id="A0A6M4H6Q5"/>
<dbReference type="InParanoid" id="A0A6M4H6Q5"/>
<evidence type="ECO:0000313" key="3">
    <source>
        <dbReference type="Proteomes" id="UP000503096"/>
    </source>
</evidence>
<dbReference type="EMBL" id="CP053073">
    <property type="protein sequence ID" value="QJR14094.1"/>
    <property type="molecule type" value="Genomic_DNA"/>
</dbReference>
<keyword evidence="3" id="KW-1185">Reference proteome</keyword>
<feature type="compositionally biased region" description="Pro residues" evidence="1">
    <location>
        <begin position="103"/>
        <end position="125"/>
    </location>
</feature>
<dbReference type="Proteomes" id="UP000503096">
    <property type="component" value="Chromosome"/>
</dbReference>
<reference evidence="2 3" key="1">
    <citation type="submission" date="2020-04" db="EMBL/GenBank/DDBJ databases">
        <title>Usitatibacter rugosus gen. nov., sp. nov. and Usitatibacter palustris sp. nov., novel members of Usitatibacteraceae fam. nov. within the order Nitrosomonadales isolated from soil.</title>
        <authorList>
            <person name="Huber K.J."/>
            <person name="Neumann-Schaal M."/>
            <person name="Geppert A."/>
            <person name="Luckner M."/>
            <person name="Wanner G."/>
            <person name="Overmann J."/>
        </authorList>
    </citation>
    <scope>NUCLEOTIDE SEQUENCE [LARGE SCALE GENOMIC DNA]</scope>
    <source>
        <strain evidence="2 3">Swamp67</strain>
    </source>
</reference>
<dbReference type="RefSeq" id="WP_171160882.1">
    <property type="nucleotide sequence ID" value="NZ_CP053073.1"/>
</dbReference>